<sequence length="58" mass="6677">MEKKDIPVEVKYMHRLTPEAYRQLEMKLPKPLAGPNDQTAFNLGIQHVLSVIREGFVV</sequence>
<accession>A0A2S1PFS2</accession>
<proteinExistence type="predicted"/>
<evidence type="ECO:0000313" key="2">
    <source>
        <dbReference type="Proteomes" id="UP000246930"/>
    </source>
</evidence>
<reference evidence="1" key="1">
    <citation type="submission" date="2018-03" db="EMBL/GenBank/DDBJ databases">
        <title>Complete genome sequences of new Aeromonas and Pseudomonas phages promising in phage therapy dedicated to aquaculture.</title>
        <authorList>
            <person name="Kolsut J."/>
            <person name="Wojcik E."/>
            <person name="Wojtasik A."/>
            <person name="Dastych J."/>
        </authorList>
    </citation>
    <scope>NUCLEOTIDE SEQUENCE [LARGE SCALE GENOMIC DNA]</scope>
</reference>
<dbReference type="KEGG" id="vg:54991738"/>
<protein>
    <submittedName>
        <fullName evidence="1">Uncharacterized protein</fullName>
    </submittedName>
</protein>
<organism evidence="1 2">
    <name type="scientific">Aeromonas phage 25AhydR2PP</name>
    <dbReference type="NCBI Taxonomy" id="2163976"/>
    <lineage>
        <taxon>Viruses</taxon>
        <taxon>Duplodnaviria</taxon>
        <taxon>Heunggongvirae</taxon>
        <taxon>Uroviricota</taxon>
        <taxon>Caudoviricetes</taxon>
        <taxon>Autographivirales</taxon>
        <taxon>Autonotataviridae</taxon>
        <taxon>Aerosvirus</taxon>
        <taxon>Aerosvirus av25AhydR2PP</taxon>
    </lineage>
</organism>
<dbReference type="RefSeq" id="YP_009801227.1">
    <property type="nucleotide sequence ID" value="NC_047966.1"/>
</dbReference>
<evidence type="ECO:0000313" key="1">
    <source>
        <dbReference type="EMBL" id="AWH15414.1"/>
    </source>
</evidence>
<keyword evidence="2" id="KW-1185">Reference proteome</keyword>
<name>A0A2S1PFS2_9CAUD</name>
<dbReference type="Proteomes" id="UP000246930">
    <property type="component" value="Segment"/>
</dbReference>
<dbReference type="GeneID" id="54991738"/>
<dbReference type="EMBL" id="MH179473">
    <property type="protein sequence ID" value="AWH15414.1"/>
    <property type="molecule type" value="Genomic_DNA"/>
</dbReference>